<keyword evidence="3" id="KW-1185">Reference proteome</keyword>
<name>A0A2R3ZXI0_9CAUD</name>
<proteinExistence type="predicted"/>
<evidence type="ECO:0000256" key="1">
    <source>
        <dbReference type="SAM" id="Coils"/>
    </source>
</evidence>
<sequence length="119" mass="14173">MDYEKEINRLKTKNGELEQRLMNEARDTAMLRKLNKELSDHINKLSKEEIIDSQIYVIVYIKYENEGDGEAFANPKYFTNKDNAIHQLEKEGFKHMRGDEYSSTWYLHAEIKLLTKEEL</sequence>
<protein>
    <submittedName>
        <fullName evidence="2">Uncharacterized protein</fullName>
    </submittedName>
</protein>
<dbReference type="Proteomes" id="UP000244603">
    <property type="component" value="Segment"/>
</dbReference>
<dbReference type="EMBL" id="MH028956">
    <property type="protein sequence ID" value="AVR55469.1"/>
    <property type="molecule type" value="Genomic_DNA"/>
</dbReference>
<evidence type="ECO:0000313" key="3">
    <source>
        <dbReference type="Proteomes" id="UP000244603"/>
    </source>
</evidence>
<reference evidence="2 3" key="1">
    <citation type="submission" date="2018-03" db="EMBL/GenBank/DDBJ databases">
        <title>Isolation,the biological characteristics and genomics of two new strains of lysate Staphylococcus aureus phage.</title>
        <authorList>
            <person name="Jin X."/>
            <person name="Zhang C."/>
            <person name="Wang X."/>
            <person name="Zhong J."/>
        </authorList>
    </citation>
    <scope>NUCLEOTIDE SEQUENCE [LARGE SCALE GENOMIC DNA]</scope>
</reference>
<keyword evidence="1" id="KW-0175">Coiled coil</keyword>
<evidence type="ECO:0000313" key="2">
    <source>
        <dbReference type="EMBL" id="AVR55469.1"/>
    </source>
</evidence>
<feature type="coiled-coil region" evidence="1">
    <location>
        <begin position="7"/>
        <end position="51"/>
    </location>
</feature>
<accession>A0A2R3ZXI0</accession>
<organism evidence="2 3">
    <name type="scientific">Staphylococcus phage phiSA_BS2</name>
    <dbReference type="NCBI Taxonomy" id="2126724"/>
    <lineage>
        <taxon>Viruses</taxon>
        <taxon>Duplodnaviria</taxon>
        <taxon>Heunggongvirae</taxon>
        <taxon>Uroviricota</taxon>
        <taxon>Caudoviricetes</taxon>
        <taxon>Herelleviridae</taxon>
        <taxon>Twortvirinae</taxon>
        <taxon>Baoshanvirus</taxon>
        <taxon>Baoshanvirus BS2</taxon>
    </lineage>
</organism>
<gene>
    <name evidence="2" type="ORF">phiSABS2_24</name>
</gene>